<dbReference type="AlphaFoldDB" id="A0A561UWJ5"/>
<feature type="region of interest" description="Disordered" evidence="1">
    <location>
        <begin position="190"/>
        <end position="275"/>
    </location>
</feature>
<dbReference type="EMBL" id="VIWW01000001">
    <property type="protein sequence ID" value="TWG03739.1"/>
    <property type="molecule type" value="Genomic_DNA"/>
</dbReference>
<sequence>MSSRIHICPRQGVCPQFTHRPTLPCVAAPTPLDIEWPPHQWETIFGHLGSDLQPLLSRLVRVTREHPTAATVSELAQEEFTRSRPIWLIGRDLGVSWVRDRPGRARVRPDRGPFQGGFTRPSSLRRLPGDVSPASARSEAGPSRAARTLVPAAPFRLPVGAGGLGPVRRLMPGAEPYRAWALPVHRGLRPGQRVRPADRGARWPVSAGAEGTPGAGGESRGHLAVPRRPGADAEEPVAPHRSQGEGTQGPAGACRPGHEGGSQAHPVHQARGVSA</sequence>
<accession>A0A561UWJ5</accession>
<gene>
    <name evidence="2" type="ORF">FHX80_112174</name>
</gene>
<protein>
    <submittedName>
        <fullName evidence="2">Uncharacterized protein</fullName>
    </submittedName>
</protein>
<comment type="caution">
    <text evidence="2">The sequence shown here is derived from an EMBL/GenBank/DDBJ whole genome shotgun (WGS) entry which is preliminary data.</text>
</comment>
<organism evidence="2 3">
    <name type="scientific">Streptomyces brevispora</name>
    <dbReference type="NCBI Taxonomy" id="887462"/>
    <lineage>
        <taxon>Bacteria</taxon>
        <taxon>Bacillati</taxon>
        <taxon>Actinomycetota</taxon>
        <taxon>Actinomycetes</taxon>
        <taxon>Kitasatosporales</taxon>
        <taxon>Streptomycetaceae</taxon>
        <taxon>Streptomyces</taxon>
    </lineage>
</organism>
<evidence type="ECO:0000256" key="1">
    <source>
        <dbReference type="SAM" id="MobiDB-lite"/>
    </source>
</evidence>
<evidence type="ECO:0000313" key="3">
    <source>
        <dbReference type="Proteomes" id="UP000318186"/>
    </source>
</evidence>
<reference evidence="2 3" key="1">
    <citation type="submission" date="2019-06" db="EMBL/GenBank/DDBJ databases">
        <title>Sequencing the genomes of 1000 actinobacteria strains.</title>
        <authorList>
            <person name="Klenk H.-P."/>
        </authorList>
    </citation>
    <scope>NUCLEOTIDE SEQUENCE [LARGE SCALE GENOMIC DNA]</scope>
    <source>
        <strain evidence="2 3">DSM 42059</strain>
    </source>
</reference>
<proteinExistence type="predicted"/>
<feature type="region of interest" description="Disordered" evidence="1">
    <location>
        <begin position="104"/>
        <end position="145"/>
    </location>
</feature>
<name>A0A561UWJ5_9ACTN</name>
<dbReference type="Proteomes" id="UP000318186">
    <property type="component" value="Unassembled WGS sequence"/>
</dbReference>
<evidence type="ECO:0000313" key="2">
    <source>
        <dbReference type="EMBL" id="TWG03739.1"/>
    </source>
</evidence>